<sequence>MRSDQEDEFRQYVVTRTERLRRFAYLCCGDWHRAEDVVQTALLRLYRAWNRASRRSVDGYTRRIIVNLLIDEYRLVWFRRVHVSDRLPDRAPPDTGGGSEQRMVLTEALMRLPKRQRAAVVLRFWEDLSIEQTAKVMGCSNGSVKNLTMRGLATLRGLLAEEDLVHIQGVAT</sequence>
<dbReference type="InterPro" id="IPR014325">
    <property type="entry name" value="RNA_pol_sigma-E_actinobac"/>
</dbReference>
<keyword evidence="5" id="KW-0804">Transcription</keyword>
<feature type="domain" description="RNA polymerase sigma-70 region 2" evidence="6">
    <location>
        <begin position="19"/>
        <end position="74"/>
    </location>
</feature>
<keyword evidence="2" id="KW-0805">Transcription regulation</keyword>
<evidence type="ECO:0000259" key="6">
    <source>
        <dbReference type="Pfam" id="PF04542"/>
    </source>
</evidence>
<dbReference type="NCBIfam" id="TIGR02937">
    <property type="entry name" value="sigma70-ECF"/>
    <property type="match status" value="1"/>
</dbReference>
<dbReference type="RefSeq" id="WP_184789180.1">
    <property type="nucleotide sequence ID" value="NZ_BONT01000046.1"/>
</dbReference>
<dbReference type="InterPro" id="IPR007627">
    <property type="entry name" value="RNA_pol_sigma70_r2"/>
</dbReference>
<evidence type="ECO:0000313" key="8">
    <source>
        <dbReference type="EMBL" id="MBB6036362.1"/>
    </source>
</evidence>
<name>A0A841FS34_9ACTN</name>
<dbReference type="PANTHER" id="PTHR43133:SF50">
    <property type="entry name" value="ECF RNA POLYMERASE SIGMA FACTOR SIGM"/>
    <property type="match status" value="1"/>
</dbReference>
<dbReference type="Pfam" id="PF08281">
    <property type="entry name" value="Sigma70_r4_2"/>
    <property type="match status" value="1"/>
</dbReference>
<dbReference type="NCBIfam" id="TIGR02983">
    <property type="entry name" value="SigE-fam_strep"/>
    <property type="match status" value="1"/>
</dbReference>
<evidence type="ECO:0000256" key="2">
    <source>
        <dbReference type="ARBA" id="ARBA00023015"/>
    </source>
</evidence>
<proteinExistence type="inferred from homology"/>
<reference evidence="8 9" key="1">
    <citation type="submission" date="2020-08" db="EMBL/GenBank/DDBJ databases">
        <title>Genomic Encyclopedia of Type Strains, Phase IV (KMG-IV): sequencing the most valuable type-strain genomes for metagenomic binning, comparative biology and taxonomic classification.</title>
        <authorList>
            <person name="Goeker M."/>
        </authorList>
    </citation>
    <scope>NUCLEOTIDE SEQUENCE [LARGE SCALE GENOMIC DNA]</scope>
    <source>
        <strain evidence="8 9">YIM 65646</strain>
    </source>
</reference>
<dbReference type="GO" id="GO:0006352">
    <property type="term" value="P:DNA-templated transcription initiation"/>
    <property type="evidence" value="ECO:0007669"/>
    <property type="project" value="InterPro"/>
</dbReference>
<dbReference type="SUPFAM" id="SSF88946">
    <property type="entry name" value="Sigma2 domain of RNA polymerase sigma factors"/>
    <property type="match status" value="1"/>
</dbReference>
<comment type="similarity">
    <text evidence="1">Belongs to the sigma-70 factor family. ECF subfamily.</text>
</comment>
<evidence type="ECO:0000256" key="1">
    <source>
        <dbReference type="ARBA" id="ARBA00010641"/>
    </source>
</evidence>
<dbReference type="GO" id="GO:0016987">
    <property type="term" value="F:sigma factor activity"/>
    <property type="evidence" value="ECO:0007669"/>
    <property type="project" value="UniProtKB-KW"/>
</dbReference>
<dbReference type="PANTHER" id="PTHR43133">
    <property type="entry name" value="RNA POLYMERASE ECF-TYPE SIGMA FACTO"/>
    <property type="match status" value="1"/>
</dbReference>
<dbReference type="InterPro" id="IPR036388">
    <property type="entry name" value="WH-like_DNA-bd_sf"/>
</dbReference>
<organism evidence="8 9">
    <name type="scientific">Phytomonospora endophytica</name>
    <dbReference type="NCBI Taxonomy" id="714109"/>
    <lineage>
        <taxon>Bacteria</taxon>
        <taxon>Bacillati</taxon>
        <taxon>Actinomycetota</taxon>
        <taxon>Actinomycetes</taxon>
        <taxon>Micromonosporales</taxon>
        <taxon>Micromonosporaceae</taxon>
        <taxon>Phytomonospora</taxon>
    </lineage>
</organism>
<dbReference type="AlphaFoldDB" id="A0A841FS34"/>
<dbReference type="InterPro" id="IPR014284">
    <property type="entry name" value="RNA_pol_sigma-70_dom"/>
</dbReference>
<dbReference type="SUPFAM" id="SSF88659">
    <property type="entry name" value="Sigma3 and sigma4 domains of RNA polymerase sigma factors"/>
    <property type="match status" value="1"/>
</dbReference>
<dbReference type="InterPro" id="IPR013249">
    <property type="entry name" value="RNA_pol_sigma70_r4_t2"/>
</dbReference>
<feature type="domain" description="RNA polymerase sigma factor 70 region 4 type 2" evidence="7">
    <location>
        <begin position="103"/>
        <end position="155"/>
    </location>
</feature>
<evidence type="ECO:0000256" key="4">
    <source>
        <dbReference type="ARBA" id="ARBA00023125"/>
    </source>
</evidence>
<dbReference type="InterPro" id="IPR013324">
    <property type="entry name" value="RNA_pol_sigma_r3/r4-like"/>
</dbReference>
<dbReference type="Gene3D" id="1.10.1740.10">
    <property type="match status" value="1"/>
</dbReference>
<dbReference type="GO" id="GO:0003677">
    <property type="term" value="F:DNA binding"/>
    <property type="evidence" value="ECO:0007669"/>
    <property type="project" value="UniProtKB-KW"/>
</dbReference>
<gene>
    <name evidence="8" type="ORF">HNR73_004230</name>
</gene>
<evidence type="ECO:0000256" key="5">
    <source>
        <dbReference type="ARBA" id="ARBA00023163"/>
    </source>
</evidence>
<keyword evidence="4" id="KW-0238">DNA-binding</keyword>
<dbReference type="CDD" id="cd06171">
    <property type="entry name" value="Sigma70_r4"/>
    <property type="match status" value="1"/>
</dbReference>
<dbReference type="Proteomes" id="UP000548476">
    <property type="component" value="Unassembled WGS sequence"/>
</dbReference>
<accession>A0A841FS34</accession>
<dbReference type="InterPro" id="IPR013325">
    <property type="entry name" value="RNA_pol_sigma_r2"/>
</dbReference>
<dbReference type="EMBL" id="JACHGT010000008">
    <property type="protein sequence ID" value="MBB6036362.1"/>
    <property type="molecule type" value="Genomic_DNA"/>
</dbReference>
<dbReference type="Gene3D" id="1.10.10.10">
    <property type="entry name" value="Winged helix-like DNA-binding domain superfamily/Winged helix DNA-binding domain"/>
    <property type="match status" value="1"/>
</dbReference>
<dbReference type="InterPro" id="IPR039425">
    <property type="entry name" value="RNA_pol_sigma-70-like"/>
</dbReference>
<comment type="caution">
    <text evidence="8">The sequence shown here is derived from an EMBL/GenBank/DDBJ whole genome shotgun (WGS) entry which is preliminary data.</text>
</comment>
<evidence type="ECO:0000313" key="9">
    <source>
        <dbReference type="Proteomes" id="UP000548476"/>
    </source>
</evidence>
<protein>
    <submittedName>
        <fullName evidence="8">RNA polymerase sigma-70 factor (Sigma-E family)</fullName>
    </submittedName>
</protein>
<dbReference type="Pfam" id="PF04542">
    <property type="entry name" value="Sigma70_r2"/>
    <property type="match status" value="1"/>
</dbReference>
<evidence type="ECO:0000256" key="3">
    <source>
        <dbReference type="ARBA" id="ARBA00023082"/>
    </source>
</evidence>
<evidence type="ECO:0000259" key="7">
    <source>
        <dbReference type="Pfam" id="PF08281"/>
    </source>
</evidence>
<keyword evidence="9" id="KW-1185">Reference proteome</keyword>
<keyword evidence="3" id="KW-0731">Sigma factor</keyword>